<dbReference type="Proteomes" id="UP000285773">
    <property type="component" value="Unassembled WGS sequence"/>
</dbReference>
<evidence type="ECO:0000313" key="2">
    <source>
        <dbReference type="Proteomes" id="UP000285773"/>
    </source>
</evidence>
<evidence type="ECO:0000313" key="1">
    <source>
        <dbReference type="EMBL" id="RHC93282.1"/>
    </source>
</evidence>
<accession>A0A0F3H0W9</accession>
<dbReference type="InterPro" id="IPR010288">
    <property type="entry name" value="EcsB_ABC"/>
</dbReference>
<proteinExistence type="predicted"/>
<sequence>MKELMKKRQETFRTQCVKYSRYVLNDHFVLFMLIFIGFLAVQYSQFLQDLPKDTSLIRWSLMIGLLLLVPIGSIATYLEKPDALFLLVKEEEVKRYVKGQAKKSFVFWFLIQSFVLLLFVPLLLATGLDKLAIVAYILVLGVAKGAVFSWKEARFYQDENLNWPLAIARENARKQLILRFFALFTTVKGITNSVKRRAYLDGFLGLLPKTHSNTWLHLYMRSFLRNGDLFSMTLRLLALSILAIIFIPQPLVVIALVALLNYLVIFQLLGLYSAFDYQPLTLLFPMKKGSKKAGLNKTIQLVMGMITVIEGGIGLVFISDKVLLLGLLAYTVALILLYLPFKMARLVDESR</sequence>
<dbReference type="Pfam" id="PF05975">
    <property type="entry name" value="EcsB"/>
    <property type="match status" value="1"/>
</dbReference>
<dbReference type="GO" id="GO:0016020">
    <property type="term" value="C:membrane"/>
    <property type="evidence" value="ECO:0007669"/>
    <property type="project" value="InterPro"/>
</dbReference>
<reference evidence="1 2" key="1">
    <citation type="submission" date="2018-08" db="EMBL/GenBank/DDBJ databases">
        <title>A genome reference for cultivated species of the human gut microbiota.</title>
        <authorList>
            <person name="Zou Y."/>
            <person name="Xue W."/>
            <person name="Luo G."/>
        </authorList>
    </citation>
    <scope>NUCLEOTIDE SEQUENCE [LARGE SCALE GENOMIC DNA]</scope>
    <source>
        <strain evidence="1 2">AM33-3BH</strain>
    </source>
</reference>
<dbReference type="RefSeq" id="WP_045760252.1">
    <property type="nucleotide sequence ID" value="NZ_JALDUR010000011.1"/>
</dbReference>
<protein>
    <submittedName>
        <fullName evidence="1">Multidrug ABC transporter permease</fullName>
    </submittedName>
</protein>
<organism evidence="1 2">
    <name type="scientific">Streptococcus parasanguinis</name>
    <dbReference type="NCBI Taxonomy" id="1318"/>
    <lineage>
        <taxon>Bacteria</taxon>
        <taxon>Bacillati</taxon>
        <taxon>Bacillota</taxon>
        <taxon>Bacilli</taxon>
        <taxon>Lactobacillales</taxon>
        <taxon>Streptococcaceae</taxon>
        <taxon>Streptococcus</taxon>
    </lineage>
</organism>
<dbReference type="AlphaFoldDB" id="A0A0F3H0W9"/>
<gene>
    <name evidence="1" type="ORF">DW820_10465</name>
</gene>
<dbReference type="EMBL" id="QSIO01000006">
    <property type="protein sequence ID" value="RHC93282.1"/>
    <property type="molecule type" value="Genomic_DNA"/>
</dbReference>
<name>A0A0F3H0W9_STRPA</name>
<comment type="caution">
    <text evidence="1">The sequence shown here is derived from an EMBL/GenBank/DDBJ whole genome shotgun (WGS) entry which is preliminary data.</text>
</comment>
<dbReference type="PIRSF" id="PIRSF037259">
    <property type="entry name" value="EcsB_ABC"/>
    <property type="match status" value="1"/>
</dbReference>